<gene>
    <name evidence="1" type="ORF">RPERSI_LOCUS1309</name>
</gene>
<proteinExistence type="predicted"/>
<comment type="caution">
    <text evidence="1">The sequence shown here is derived from an EMBL/GenBank/DDBJ whole genome shotgun (WGS) entry which is preliminary data.</text>
</comment>
<sequence>MQCVSEFLSLHGLTLEENPTKHRILKTLKHIPKGTTIITFPSLACIPIPSMVNAHCNNCLEIPIEPLKTCSRCHKAFYCNVKCQKLAWSAHHKILCPLYKKEGNKGLDSDYMDEEMLRRVALRIDKYLKKKSYYESEMVSSTDLNEKINCETFLTLMSHREKQIPEQLERFKTIATNVFSDLDLQNITQDELITYLCRFSCNNFNVDDSQLFSFGEGTYPIGSLINHSCRPNAIVMYSIGQQTKDGPQILRSIENIKAGEEITISYVDVAMSRTSRHKLLREKYFFKCQCPRCCSDDIKNLLISQMKQNQMIKESISSFISRIIISLLPHLIGETSKADYIKTLEVFFNDMDTTITHPDLFTTSSLSLVTRHFYDRIELQQWRESWTLGRYILAIYLLIYPRFHPIIGLHLFGLAKCMWNDTCKDKDKIVESYEIVKATKKVLEITHGDGFENRKIIAQSHKLLPNFSTSMPSAETSMNFSLSGKSLPIFTSGCSPNSVTSWGTNENSNNTKDNNEVSYGDRFIPIRTGDMISEFQRRATTSTEEKSQKRKREEPEGKKIFSEMFPPPNSNDDIVSHIDTYPINSKQKFLKFHSALPKRRGILDTPFRNVYSTTPFSRQVEDLMTKPRKPARIINPLPYQMLAFCNELMLKDDFYLNVVDWSASNILSLGLESCAYLWNTGTSRGSQLAIGTAEGKLQIWDAQKLMKIRDCTSHSSRVGTLSWNGNLLTTGSADRCIFHRDPRSPYDNIRVLTDHKSEICGLKWNNEGNQLASGGNANELFIWEGLNLSPIRKLDGHKAAVRALSWSPHSRNLLVSGGGHLDRQIRFWNTLDSRCLASYNVCNLQWSPTANEIVSTHGWWKNDVVVWQYPSMEKIATLKGHNYRVLYFSLSPNGEDIVTGAGGDDNTLRFWKVFNTPLSNKKKITKSVFKLDGLIR</sequence>
<organism evidence="1 2">
    <name type="scientific">Racocetra persica</name>
    <dbReference type="NCBI Taxonomy" id="160502"/>
    <lineage>
        <taxon>Eukaryota</taxon>
        <taxon>Fungi</taxon>
        <taxon>Fungi incertae sedis</taxon>
        <taxon>Mucoromycota</taxon>
        <taxon>Glomeromycotina</taxon>
        <taxon>Glomeromycetes</taxon>
        <taxon>Diversisporales</taxon>
        <taxon>Gigasporaceae</taxon>
        <taxon>Racocetra</taxon>
    </lineage>
</organism>
<evidence type="ECO:0000313" key="2">
    <source>
        <dbReference type="Proteomes" id="UP000789920"/>
    </source>
</evidence>
<keyword evidence="2" id="KW-1185">Reference proteome</keyword>
<reference evidence="1" key="1">
    <citation type="submission" date="2021-06" db="EMBL/GenBank/DDBJ databases">
        <authorList>
            <person name="Kallberg Y."/>
            <person name="Tangrot J."/>
            <person name="Rosling A."/>
        </authorList>
    </citation>
    <scope>NUCLEOTIDE SEQUENCE</scope>
    <source>
        <strain evidence="1">MA461A</strain>
    </source>
</reference>
<accession>A0ACA9KSF8</accession>
<dbReference type="Proteomes" id="UP000789920">
    <property type="component" value="Unassembled WGS sequence"/>
</dbReference>
<dbReference type="EMBL" id="CAJVQC010001178">
    <property type="protein sequence ID" value="CAG8489156.1"/>
    <property type="molecule type" value="Genomic_DNA"/>
</dbReference>
<evidence type="ECO:0000313" key="1">
    <source>
        <dbReference type="EMBL" id="CAG8489156.1"/>
    </source>
</evidence>
<protein>
    <submittedName>
        <fullName evidence="1">2437_t:CDS:1</fullName>
    </submittedName>
</protein>
<name>A0ACA9KSF8_9GLOM</name>